<dbReference type="InterPro" id="IPR026516">
    <property type="entry name" value="THAP1/10"/>
</dbReference>
<evidence type="ECO:0000256" key="12">
    <source>
        <dbReference type="PROSITE-ProRule" id="PRU00309"/>
    </source>
</evidence>
<keyword evidence="11 13" id="KW-0131">Cell cycle</keyword>
<dbReference type="PANTHER" id="PTHR46600">
    <property type="entry name" value="THAP DOMAIN-CONTAINING"/>
    <property type="match status" value="1"/>
</dbReference>
<keyword evidence="6 13" id="KW-0805">Transcription regulation</keyword>
<dbReference type="GO" id="GO:0005654">
    <property type="term" value="C:nucleoplasm"/>
    <property type="evidence" value="ECO:0007669"/>
    <property type="project" value="UniProtKB-SubCell"/>
</dbReference>
<keyword evidence="8 12" id="KW-0238">DNA-binding</keyword>
<evidence type="ECO:0000256" key="5">
    <source>
        <dbReference type="ARBA" id="ARBA00022833"/>
    </source>
</evidence>
<keyword evidence="9 13" id="KW-0804">Transcription</keyword>
<dbReference type="GO" id="GO:0001935">
    <property type="term" value="P:endothelial cell proliferation"/>
    <property type="evidence" value="ECO:0007669"/>
    <property type="project" value="UniProtKB-UniRule"/>
</dbReference>
<reference evidence="15" key="1">
    <citation type="submission" date="2025-08" db="UniProtKB">
        <authorList>
            <consortium name="Ensembl"/>
        </authorList>
    </citation>
    <scope>IDENTIFICATION</scope>
</reference>
<dbReference type="InterPro" id="IPR006612">
    <property type="entry name" value="THAP_Znf"/>
</dbReference>
<protein>
    <recommendedName>
        <fullName evidence="13">THAP domain-containing protein 1</fullName>
    </recommendedName>
</protein>
<feature type="domain" description="THAP-type" evidence="14">
    <location>
        <begin position="1"/>
        <end position="76"/>
    </location>
</feature>
<evidence type="ECO:0000256" key="11">
    <source>
        <dbReference type="ARBA" id="ARBA00023306"/>
    </source>
</evidence>
<evidence type="ECO:0000256" key="9">
    <source>
        <dbReference type="ARBA" id="ARBA00023163"/>
    </source>
</evidence>
<comment type="subcellular location">
    <subcellularLocation>
        <location evidence="1 13">Nucleus</location>
        <location evidence="1 13">Nucleoplasm</location>
    </subcellularLocation>
</comment>
<accession>A0A3Q1FPK9</accession>
<keyword evidence="16" id="KW-1185">Reference proteome</keyword>
<reference evidence="15" key="2">
    <citation type="submission" date="2025-09" db="UniProtKB">
        <authorList>
            <consortium name="Ensembl"/>
        </authorList>
    </citation>
    <scope>IDENTIFICATION</scope>
</reference>
<sequence length="95" mass="10865">MVISCVAVGCTKRFEKGSGLKFHRIPISGQRRWQWLQAINRTNWTPVSSRDRVCGSHFSSGKLFNNLACLVCPTLSLFIYQKILIYRRCTMSSHA</sequence>
<dbReference type="PROSITE" id="PS50950">
    <property type="entry name" value="ZF_THAP"/>
    <property type="match status" value="1"/>
</dbReference>
<organism evidence="15 16">
    <name type="scientific">Acanthochromis polyacanthus</name>
    <name type="common">spiny chromis</name>
    <dbReference type="NCBI Taxonomy" id="80966"/>
    <lineage>
        <taxon>Eukaryota</taxon>
        <taxon>Metazoa</taxon>
        <taxon>Chordata</taxon>
        <taxon>Craniata</taxon>
        <taxon>Vertebrata</taxon>
        <taxon>Euteleostomi</taxon>
        <taxon>Actinopterygii</taxon>
        <taxon>Neopterygii</taxon>
        <taxon>Teleostei</taxon>
        <taxon>Neoteleostei</taxon>
        <taxon>Acanthomorphata</taxon>
        <taxon>Ovalentaria</taxon>
        <taxon>Pomacentridae</taxon>
        <taxon>Acanthochromis</taxon>
    </lineage>
</organism>
<dbReference type="Proteomes" id="UP000257200">
    <property type="component" value="Unplaced"/>
</dbReference>
<evidence type="ECO:0000256" key="7">
    <source>
        <dbReference type="ARBA" id="ARBA00023054"/>
    </source>
</evidence>
<keyword evidence="10 13" id="KW-0539">Nucleus</keyword>
<keyword evidence="3" id="KW-0479">Metal-binding</keyword>
<evidence type="ECO:0000259" key="14">
    <source>
        <dbReference type="PROSITE" id="PS50950"/>
    </source>
</evidence>
<dbReference type="Gene3D" id="6.20.210.20">
    <property type="entry name" value="THAP domain"/>
    <property type="match status" value="1"/>
</dbReference>
<dbReference type="GeneTree" id="ENSGT01010000223320"/>
<dbReference type="InterPro" id="IPR038441">
    <property type="entry name" value="THAP_Znf_sf"/>
</dbReference>
<dbReference type="GO" id="GO:0003700">
    <property type="term" value="F:DNA-binding transcription factor activity"/>
    <property type="evidence" value="ECO:0007669"/>
    <property type="project" value="UniProtKB-UniRule"/>
</dbReference>
<evidence type="ECO:0000256" key="3">
    <source>
        <dbReference type="ARBA" id="ARBA00022723"/>
    </source>
</evidence>
<evidence type="ECO:0000256" key="4">
    <source>
        <dbReference type="ARBA" id="ARBA00022771"/>
    </source>
</evidence>
<keyword evidence="7 13" id="KW-0175">Coiled coil</keyword>
<evidence type="ECO:0000256" key="8">
    <source>
        <dbReference type="ARBA" id="ARBA00023125"/>
    </source>
</evidence>
<dbReference type="PANTHER" id="PTHR46600:SF1">
    <property type="entry name" value="THAP DOMAIN-CONTAINING PROTEIN 1"/>
    <property type="match status" value="1"/>
</dbReference>
<dbReference type="Pfam" id="PF05485">
    <property type="entry name" value="THAP"/>
    <property type="match status" value="1"/>
</dbReference>
<dbReference type="Ensembl" id="ENSAPOT00000028018.1">
    <property type="protein sequence ID" value="ENSAPOP00000018429.1"/>
    <property type="gene ID" value="ENSAPOG00000021778.1"/>
</dbReference>
<proteinExistence type="inferred from homology"/>
<evidence type="ECO:0000256" key="1">
    <source>
        <dbReference type="ARBA" id="ARBA00004642"/>
    </source>
</evidence>
<comment type="similarity">
    <text evidence="2 13">Belongs to the THAP1 family.</text>
</comment>
<dbReference type="InParanoid" id="A0A3Q1FPK9"/>
<dbReference type="GO" id="GO:0043565">
    <property type="term" value="F:sequence-specific DNA binding"/>
    <property type="evidence" value="ECO:0007669"/>
    <property type="project" value="UniProtKB-UniRule"/>
</dbReference>
<dbReference type="AlphaFoldDB" id="A0A3Q1FPK9"/>
<evidence type="ECO:0000256" key="13">
    <source>
        <dbReference type="RuleBase" id="RU369073"/>
    </source>
</evidence>
<evidence type="ECO:0000313" key="16">
    <source>
        <dbReference type="Proteomes" id="UP000257200"/>
    </source>
</evidence>
<dbReference type="SUPFAM" id="SSF57716">
    <property type="entry name" value="Glucocorticoid receptor-like (DNA-binding domain)"/>
    <property type="match status" value="1"/>
</dbReference>
<name>A0A3Q1FPK9_9TELE</name>
<evidence type="ECO:0000256" key="10">
    <source>
        <dbReference type="ARBA" id="ARBA00023242"/>
    </source>
</evidence>
<dbReference type="SMART" id="SM00980">
    <property type="entry name" value="THAP"/>
    <property type="match status" value="1"/>
</dbReference>
<evidence type="ECO:0000313" key="15">
    <source>
        <dbReference type="Ensembl" id="ENSAPOP00000018429.1"/>
    </source>
</evidence>
<evidence type="ECO:0000256" key="2">
    <source>
        <dbReference type="ARBA" id="ARBA00006177"/>
    </source>
</evidence>
<keyword evidence="4 12" id="KW-0863">Zinc-finger</keyword>
<evidence type="ECO:0000256" key="6">
    <source>
        <dbReference type="ARBA" id="ARBA00023015"/>
    </source>
</evidence>
<keyword evidence="5" id="KW-0862">Zinc</keyword>
<comment type="function">
    <text evidence="13">DNA-binding transcription regulator that regulates endothelial cell proliferation and G1/S cell-cycle progression. Specifically binds the 5'-[AT]NTNN[GT]GGCA[AGT]-3' core DNA sequence and acts by modulating expression of pRB-E2F cell-cycle target genes.</text>
</comment>
<dbReference type="GO" id="GO:0008270">
    <property type="term" value="F:zinc ion binding"/>
    <property type="evidence" value="ECO:0007669"/>
    <property type="project" value="UniProtKB-KW"/>
</dbReference>